<keyword evidence="1" id="KW-0489">Methyltransferase</keyword>
<comment type="caution">
    <text evidence="1">The sequence shown here is derived from an EMBL/GenBank/DDBJ whole genome shotgun (WGS) entry which is preliminary data.</text>
</comment>
<dbReference type="GO" id="GO:0008168">
    <property type="term" value="F:methyltransferase activity"/>
    <property type="evidence" value="ECO:0007669"/>
    <property type="project" value="UniProtKB-KW"/>
</dbReference>
<keyword evidence="1" id="KW-0808">Transferase</keyword>
<proteinExistence type="predicted"/>
<keyword evidence="2" id="KW-1185">Reference proteome</keyword>
<dbReference type="GO" id="GO:0032259">
    <property type="term" value="P:methylation"/>
    <property type="evidence" value="ECO:0007669"/>
    <property type="project" value="UniProtKB-KW"/>
</dbReference>
<organism evidence="1 2">
    <name type="scientific">Caulobacter rhizosphaerae</name>
    <dbReference type="NCBI Taxonomy" id="2010972"/>
    <lineage>
        <taxon>Bacteria</taxon>
        <taxon>Pseudomonadati</taxon>
        <taxon>Pseudomonadota</taxon>
        <taxon>Alphaproteobacteria</taxon>
        <taxon>Caulobacterales</taxon>
        <taxon>Caulobacteraceae</taxon>
        <taxon>Caulobacter</taxon>
    </lineage>
</organism>
<accession>A0ABU1MUA5</accession>
<dbReference type="Proteomes" id="UP001262754">
    <property type="component" value="Unassembled WGS sequence"/>
</dbReference>
<gene>
    <name evidence="1" type="ORF">J2800_000125</name>
</gene>
<sequence>MDAIEGGLDVNPEAARRLILARDRDDAPIVDAELDAALGLRIAAVEARLDTLRLLDRHGVQRFDQGDLAYAVVRAFYRVLKPELRARPGLSLLDLGSGYGRFGLYGGLRHGLAAHGLELVPERAEEAARAARALGLAQVSFAAGDLLTAPWPAADVYCMMNAVLPRLLPPVLTRLEAEARRRRIVVASVSTSNRAFAQAPWLRELPVEAEGVAGRELRLWESV</sequence>
<dbReference type="EMBL" id="JAVDRL010000001">
    <property type="protein sequence ID" value="MDR6529410.1"/>
    <property type="molecule type" value="Genomic_DNA"/>
</dbReference>
<protein>
    <submittedName>
        <fullName evidence="1">Precorrin-6B methylase 2</fullName>
    </submittedName>
</protein>
<reference evidence="1 2" key="1">
    <citation type="submission" date="2023-07" db="EMBL/GenBank/DDBJ databases">
        <title>Sorghum-associated microbial communities from plants grown in Nebraska, USA.</title>
        <authorList>
            <person name="Schachtman D."/>
        </authorList>
    </citation>
    <scope>NUCLEOTIDE SEQUENCE [LARGE SCALE GENOMIC DNA]</scope>
    <source>
        <strain evidence="1 2">DS2154</strain>
    </source>
</reference>
<name>A0ABU1MUA5_9CAUL</name>
<dbReference type="InterPro" id="IPR029063">
    <property type="entry name" value="SAM-dependent_MTases_sf"/>
</dbReference>
<dbReference type="SUPFAM" id="SSF53335">
    <property type="entry name" value="S-adenosyl-L-methionine-dependent methyltransferases"/>
    <property type="match status" value="1"/>
</dbReference>
<dbReference type="Gene3D" id="3.40.50.150">
    <property type="entry name" value="Vaccinia Virus protein VP39"/>
    <property type="match status" value="1"/>
</dbReference>
<evidence type="ECO:0000313" key="2">
    <source>
        <dbReference type="Proteomes" id="UP001262754"/>
    </source>
</evidence>
<dbReference type="RefSeq" id="WP_310028202.1">
    <property type="nucleotide sequence ID" value="NZ_JAVDRL010000001.1"/>
</dbReference>
<evidence type="ECO:0000313" key="1">
    <source>
        <dbReference type="EMBL" id="MDR6529410.1"/>
    </source>
</evidence>